<dbReference type="PANTHER" id="PTHR35368:SF1">
    <property type="entry name" value="HYDROPEROXIDE REDUCTASE"/>
    <property type="match status" value="1"/>
</dbReference>
<dbReference type="EMBL" id="CP061169">
    <property type="protein sequence ID" value="QPZ38044.1"/>
    <property type="molecule type" value="Genomic_DNA"/>
</dbReference>
<dbReference type="Proteomes" id="UP000662814">
    <property type="component" value="Chromosome"/>
</dbReference>
<sequence>MSTFAPAATTTPNADEPQFKSVRARGTWQTRMTTDVSIRDFEFRTDEPEPAGGTNSAPTPMEFIAGALNGCITVVIESVAAELNLSLRALDTASHAHMDVRGFHGTADVSPHFHDYALTIQIDVDADDSQRAELVRLSEKRCPAINLVRDAGVDFTIDWQFVQAAQVPVVNHVSATQSTGIEQ</sequence>
<dbReference type="Gene3D" id="3.30.300.20">
    <property type="match status" value="1"/>
</dbReference>
<name>A0ABX6YHH1_9MICO</name>
<evidence type="ECO:0000313" key="2">
    <source>
        <dbReference type="Proteomes" id="UP000662814"/>
    </source>
</evidence>
<accession>A0ABX6YHH1</accession>
<keyword evidence="2" id="KW-1185">Reference proteome</keyword>
<organism evidence="1 2">
    <name type="scientific">Paramicrobacterium chengjingii</name>
    <dbReference type="NCBI Taxonomy" id="2769067"/>
    <lineage>
        <taxon>Bacteria</taxon>
        <taxon>Bacillati</taxon>
        <taxon>Actinomycetota</taxon>
        <taxon>Actinomycetes</taxon>
        <taxon>Micrococcales</taxon>
        <taxon>Microbacteriaceae</taxon>
        <taxon>Paramicrobacterium</taxon>
    </lineage>
</organism>
<dbReference type="PANTHER" id="PTHR35368">
    <property type="entry name" value="HYDROPEROXIDE REDUCTASE"/>
    <property type="match status" value="1"/>
</dbReference>
<dbReference type="InterPro" id="IPR052924">
    <property type="entry name" value="OsmC/Ohr_hydroprdx_reductase"/>
</dbReference>
<dbReference type="InterPro" id="IPR015946">
    <property type="entry name" value="KH_dom-like_a/b"/>
</dbReference>
<dbReference type="RefSeq" id="WP_166987625.1">
    <property type="nucleotide sequence ID" value="NZ_CP061169.1"/>
</dbReference>
<protein>
    <submittedName>
        <fullName evidence="1">OsmC family protein</fullName>
    </submittedName>
</protein>
<dbReference type="Pfam" id="PF02566">
    <property type="entry name" value="OsmC"/>
    <property type="match status" value="1"/>
</dbReference>
<reference evidence="1 2" key="1">
    <citation type="submission" date="2020-12" db="EMBL/GenBank/DDBJ databases">
        <title>Microbacterium sp. HY060.</title>
        <authorList>
            <person name="Zhou J."/>
        </authorList>
    </citation>
    <scope>NUCLEOTIDE SEQUENCE [LARGE SCALE GENOMIC DNA]</scope>
    <source>
        <strain evidence="1 2">HY60</strain>
    </source>
</reference>
<dbReference type="InterPro" id="IPR003718">
    <property type="entry name" value="OsmC/Ohr_fam"/>
</dbReference>
<proteinExistence type="predicted"/>
<dbReference type="InterPro" id="IPR036102">
    <property type="entry name" value="OsmC/Ohrsf"/>
</dbReference>
<dbReference type="SUPFAM" id="SSF82784">
    <property type="entry name" value="OsmC-like"/>
    <property type="match status" value="1"/>
</dbReference>
<evidence type="ECO:0000313" key="1">
    <source>
        <dbReference type="EMBL" id="QPZ38044.1"/>
    </source>
</evidence>
<gene>
    <name evidence="1" type="ORF">HCR76_14815</name>
</gene>